<dbReference type="SUPFAM" id="SSF53187">
    <property type="entry name" value="Zn-dependent exopeptidases"/>
    <property type="match status" value="1"/>
</dbReference>
<evidence type="ECO:0008006" key="8">
    <source>
        <dbReference type="Google" id="ProtNLM"/>
    </source>
</evidence>
<dbReference type="OrthoDB" id="7056224at2"/>
<dbReference type="STRING" id="1142394.PSMK_27020"/>
<dbReference type="HOGENOM" id="CLU_725325_0_0_0"/>
<dbReference type="eggNOG" id="COG1363">
    <property type="taxonomic scope" value="Bacteria"/>
</dbReference>
<protein>
    <recommendedName>
        <fullName evidence="8">Peptidase M42 family protein</fullName>
    </recommendedName>
</protein>
<dbReference type="Proteomes" id="UP000007881">
    <property type="component" value="Chromosome"/>
</dbReference>
<feature type="binding site" evidence="5">
    <location>
        <position position="236"/>
    </location>
    <ligand>
        <name>Zn(2+)</name>
        <dbReference type="ChEBI" id="CHEBI:29105"/>
        <label>1</label>
    </ligand>
</feature>
<dbReference type="Gene3D" id="3.40.630.10">
    <property type="entry name" value="Zn peptidases"/>
    <property type="match status" value="1"/>
</dbReference>
<comment type="cofactor">
    <cofactor evidence="5">
        <name>a divalent metal cation</name>
        <dbReference type="ChEBI" id="CHEBI:60240"/>
    </cofactor>
    <text evidence="5">Binds 2 divalent metal cations per subunit.</text>
</comment>
<dbReference type="PANTHER" id="PTHR32481">
    <property type="entry name" value="AMINOPEPTIDASE"/>
    <property type="match status" value="1"/>
</dbReference>
<feature type="active site" description="Proton acceptor" evidence="4">
    <location>
        <position position="210"/>
    </location>
</feature>
<keyword evidence="1 5" id="KW-0479">Metal-binding</keyword>
<comment type="similarity">
    <text evidence="3">Belongs to the peptidase M42 family.</text>
</comment>
<dbReference type="AlphaFoldDB" id="I0IHX3"/>
<evidence type="ECO:0000313" key="7">
    <source>
        <dbReference type="Proteomes" id="UP000007881"/>
    </source>
</evidence>
<feature type="binding site" evidence="5">
    <location>
        <position position="69"/>
    </location>
    <ligand>
        <name>Zn(2+)</name>
        <dbReference type="ChEBI" id="CHEBI:29105"/>
        <label>1</label>
    </ligand>
</feature>
<feature type="binding site" evidence="5">
    <location>
        <position position="174"/>
    </location>
    <ligand>
        <name>Zn(2+)</name>
        <dbReference type="ChEBI" id="CHEBI:29105"/>
        <label>1</label>
    </ligand>
</feature>
<dbReference type="RefSeq" id="WP_014438074.1">
    <property type="nucleotide sequence ID" value="NC_017080.1"/>
</dbReference>
<proteinExistence type="inferred from homology"/>
<feature type="binding site" evidence="5">
    <location>
        <position position="323"/>
    </location>
    <ligand>
        <name>Zn(2+)</name>
        <dbReference type="ChEBI" id="CHEBI:29105"/>
        <label>2</label>
    </ligand>
</feature>
<gene>
    <name evidence="6" type="ordered locus">PSMK_27020</name>
</gene>
<dbReference type="InterPro" id="IPR051464">
    <property type="entry name" value="Peptidase_M42_aminopept"/>
</dbReference>
<dbReference type="EMBL" id="AP012338">
    <property type="protein sequence ID" value="BAM04861.1"/>
    <property type="molecule type" value="Genomic_DNA"/>
</dbReference>
<feature type="binding site" evidence="5">
    <location>
        <position position="211"/>
    </location>
    <ligand>
        <name>Zn(2+)</name>
        <dbReference type="ChEBI" id="CHEBI:29105"/>
        <label>2</label>
    </ligand>
</feature>
<dbReference type="PIRSF" id="PIRSF001123">
    <property type="entry name" value="PepA_GA"/>
    <property type="match status" value="1"/>
</dbReference>
<accession>I0IHX3</accession>
<evidence type="ECO:0000256" key="4">
    <source>
        <dbReference type="PIRSR" id="PIRSR001123-1"/>
    </source>
</evidence>
<evidence type="ECO:0000256" key="2">
    <source>
        <dbReference type="ARBA" id="ARBA00022801"/>
    </source>
</evidence>
<evidence type="ECO:0000256" key="1">
    <source>
        <dbReference type="ARBA" id="ARBA00022723"/>
    </source>
</evidence>
<evidence type="ECO:0000256" key="5">
    <source>
        <dbReference type="PIRSR" id="PIRSR001123-2"/>
    </source>
</evidence>
<dbReference type="KEGG" id="phm:PSMK_27020"/>
<evidence type="ECO:0000313" key="6">
    <source>
        <dbReference type="EMBL" id="BAM04861.1"/>
    </source>
</evidence>
<evidence type="ECO:0000256" key="3">
    <source>
        <dbReference type="PIRNR" id="PIRNR001123"/>
    </source>
</evidence>
<feature type="binding site" evidence="5">
    <location>
        <position position="174"/>
    </location>
    <ligand>
        <name>Zn(2+)</name>
        <dbReference type="ChEBI" id="CHEBI:29105"/>
        <label>2</label>
    </ligand>
</feature>
<keyword evidence="2" id="KW-0378">Hydrolase</keyword>
<organism evidence="6 7">
    <name type="scientific">Phycisphaera mikurensis (strain NBRC 102666 / KCTC 22515 / FYK2301M01)</name>
    <dbReference type="NCBI Taxonomy" id="1142394"/>
    <lineage>
        <taxon>Bacteria</taxon>
        <taxon>Pseudomonadati</taxon>
        <taxon>Planctomycetota</taxon>
        <taxon>Phycisphaerae</taxon>
        <taxon>Phycisphaerales</taxon>
        <taxon>Phycisphaeraceae</taxon>
        <taxon>Phycisphaera</taxon>
    </lineage>
</organism>
<name>I0IHX3_PHYMF</name>
<sequence>MLDDRTRKLLLTLTSLPTAAGEEDAVLASVRAWAKRRKRILLAADAAGNLTLRLREEAGGGPPVLLVAHTDHPAAVVAGIDPGDPRRLRARFRGGVSEPHFRGSAVRLWRGGRRCGRGVVVGVDRREASGPDADDPVLAVAFARPVEAEPGDVLAWDLPAARVRGSRLQAPACDDLAGVAAALATLDAQARRRSIDPGEAPLRVLLTRAEEVGFVGAVAACLAGTLEPDARVIVLECSKASAEAPLGAGPVVRVGDRSSTFDPALTAAVASAAAELAGAPVPGGTPAFRWQRKLMTGGTCEATAYAAFGLAATCVCVPLGNYHNMSDTRPGTIEREVISLRDFGGMLRLLAALPARLGPGVGGGAAALRDRLVRQHAGRAGLLAGEDA</sequence>
<dbReference type="GO" id="GO:0046872">
    <property type="term" value="F:metal ion binding"/>
    <property type="evidence" value="ECO:0007669"/>
    <property type="project" value="UniProtKB-UniRule"/>
</dbReference>
<dbReference type="InterPro" id="IPR008007">
    <property type="entry name" value="Peptidase_M42"/>
</dbReference>
<dbReference type="PANTHER" id="PTHR32481:SF0">
    <property type="entry name" value="AMINOPEPTIDASE YPDE-RELATED"/>
    <property type="match status" value="1"/>
</dbReference>
<keyword evidence="7" id="KW-1185">Reference proteome</keyword>
<dbReference type="Pfam" id="PF05343">
    <property type="entry name" value="Peptidase_M42"/>
    <property type="match status" value="1"/>
</dbReference>
<reference evidence="6 7" key="1">
    <citation type="submission" date="2012-02" db="EMBL/GenBank/DDBJ databases">
        <title>Complete genome sequence of Phycisphaera mikurensis NBRC 102666.</title>
        <authorList>
            <person name="Ankai A."/>
            <person name="Hosoyama A."/>
            <person name="Terui Y."/>
            <person name="Sekine M."/>
            <person name="Fukai R."/>
            <person name="Kato Y."/>
            <person name="Nakamura S."/>
            <person name="Yamada-Narita S."/>
            <person name="Kawakoshi A."/>
            <person name="Fukunaga Y."/>
            <person name="Yamazaki S."/>
            <person name="Fujita N."/>
        </authorList>
    </citation>
    <scope>NUCLEOTIDE SEQUENCE [LARGE SCALE GENOMIC DNA]</scope>
    <source>
        <strain evidence="7">NBRC 102666 / KCTC 22515 / FYK2301M01</strain>
    </source>
</reference>
<dbReference type="GO" id="GO:0004177">
    <property type="term" value="F:aminopeptidase activity"/>
    <property type="evidence" value="ECO:0007669"/>
    <property type="project" value="UniProtKB-UniRule"/>
</dbReference>